<protein>
    <submittedName>
        <fullName evidence="1">Uncharacterized protein</fullName>
    </submittedName>
</protein>
<sequence length="595" mass="65864">MAVDVTQEEKEIWIPYPLRAWFWIPFVLLLALGAIALEVALKLTKKNNGWPTGDGFEQAGILHYVYTLPPVAIAAFIVAMWTWTDIEIKKLQPYVDLVHGDSPPHRSLLLDYTRSNNFLVWTTATSNKHYLVAIASLMVVLSLSFQPLAAALLVVRDTYWQEPDVIMNSLAAVGLNQNLQFTDLTSFLTAAGFAAASVLYRLDTPPFILGQYTVAPFELPQNIAENGTIFANTTALKSDAGCTAISVNMTELEDGSDGWVNSMNYNGCSLSWQVDKNATTLFGTDTPNCVNPVPPQFSPVVFWFFTYAPSAKASATICYPTFTLWDVNVNVDLATGNLTKVRELRPFTSNSNFSMFSGNVTGPPLNGRAYNGIQFNLTNPDRFVLAREDATQLQMPAAVYQAAVQSPEGLIASFDAGRFVDLSNKVYSMYMTLIAREVYFLPTTQPMTLQVTTIQKRLWLGDTAVHLLATGMLLLSFFATIVQVYHRDDRRNLRLKHEPGTIAGAVSIGGQTGMGELLAGRQRAKDMNEALHDKKFRIDPRTMKIVMEGENGYEYAASPGDRRKSIFASLQNQNLGRRFSFRPSGPLLSPNQPAS</sequence>
<proteinExistence type="predicted"/>
<name>A0ACD3ANQ9_9AGAR</name>
<dbReference type="Proteomes" id="UP000308600">
    <property type="component" value="Unassembled WGS sequence"/>
</dbReference>
<dbReference type="EMBL" id="ML208372">
    <property type="protein sequence ID" value="TFK67568.1"/>
    <property type="molecule type" value="Genomic_DNA"/>
</dbReference>
<keyword evidence="2" id="KW-1185">Reference proteome</keyword>
<evidence type="ECO:0000313" key="2">
    <source>
        <dbReference type="Proteomes" id="UP000308600"/>
    </source>
</evidence>
<gene>
    <name evidence="1" type="ORF">BDN72DRAFT_90461</name>
</gene>
<accession>A0ACD3ANQ9</accession>
<reference evidence="1 2" key="1">
    <citation type="journal article" date="2019" name="Nat. Ecol. Evol.">
        <title>Megaphylogeny resolves global patterns of mushroom evolution.</title>
        <authorList>
            <person name="Varga T."/>
            <person name="Krizsan K."/>
            <person name="Foldi C."/>
            <person name="Dima B."/>
            <person name="Sanchez-Garcia M."/>
            <person name="Sanchez-Ramirez S."/>
            <person name="Szollosi G.J."/>
            <person name="Szarkandi J.G."/>
            <person name="Papp V."/>
            <person name="Albert L."/>
            <person name="Andreopoulos W."/>
            <person name="Angelini C."/>
            <person name="Antonin V."/>
            <person name="Barry K.W."/>
            <person name="Bougher N.L."/>
            <person name="Buchanan P."/>
            <person name="Buyck B."/>
            <person name="Bense V."/>
            <person name="Catcheside P."/>
            <person name="Chovatia M."/>
            <person name="Cooper J."/>
            <person name="Damon W."/>
            <person name="Desjardin D."/>
            <person name="Finy P."/>
            <person name="Geml J."/>
            <person name="Haridas S."/>
            <person name="Hughes K."/>
            <person name="Justo A."/>
            <person name="Karasinski D."/>
            <person name="Kautmanova I."/>
            <person name="Kiss B."/>
            <person name="Kocsube S."/>
            <person name="Kotiranta H."/>
            <person name="LaButti K.M."/>
            <person name="Lechner B.E."/>
            <person name="Liimatainen K."/>
            <person name="Lipzen A."/>
            <person name="Lukacs Z."/>
            <person name="Mihaltcheva S."/>
            <person name="Morgado L.N."/>
            <person name="Niskanen T."/>
            <person name="Noordeloos M.E."/>
            <person name="Ohm R.A."/>
            <person name="Ortiz-Santana B."/>
            <person name="Ovrebo C."/>
            <person name="Racz N."/>
            <person name="Riley R."/>
            <person name="Savchenko A."/>
            <person name="Shiryaev A."/>
            <person name="Soop K."/>
            <person name="Spirin V."/>
            <person name="Szebenyi C."/>
            <person name="Tomsovsky M."/>
            <person name="Tulloss R.E."/>
            <person name="Uehling J."/>
            <person name="Grigoriev I.V."/>
            <person name="Vagvolgyi C."/>
            <person name="Papp T."/>
            <person name="Martin F.M."/>
            <person name="Miettinen O."/>
            <person name="Hibbett D.S."/>
            <person name="Nagy L.G."/>
        </authorList>
    </citation>
    <scope>NUCLEOTIDE SEQUENCE [LARGE SCALE GENOMIC DNA]</scope>
    <source>
        <strain evidence="1 2">NL-1719</strain>
    </source>
</reference>
<organism evidence="1 2">
    <name type="scientific">Pluteus cervinus</name>
    <dbReference type="NCBI Taxonomy" id="181527"/>
    <lineage>
        <taxon>Eukaryota</taxon>
        <taxon>Fungi</taxon>
        <taxon>Dikarya</taxon>
        <taxon>Basidiomycota</taxon>
        <taxon>Agaricomycotina</taxon>
        <taxon>Agaricomycetes</taxon>
        <taxon>Agaricomycetidae</taxon>
        <taxon>Agaricales</taxon>
        <taxon>Pluteineae</taxon>
        <taxon>Pluteaceae</taxon>
        <taxon>Pluteus</taxon>
    </lineage>
</organism>
<evidence type="ECO:0000313" key="1">
    <source>
        <dbReference type="EMBL" id="TFK67568.1"/>
    </source>
</evidence>